<feature type="transmembrane region" description="Helical" evidence="8">
    <location>
        <begin position="20"/>
        <end position="40"/>
    </location>
</feature>
<evidence type="ECO:0000256" key="2">
    <source>
        <dbReference type="ARBA" id="ARBA00009977"/>
    </source>
</evidence>
<evidence type="ECO:0000256" key="4">
    <source>
        <dbReference type="ARBA" id="ARBA00022692"/>
    </source>
</evidence>
<dbReference type="InterPro" id="IPR040359">
    <property type="entry name" value="GDU"/>
</dbReference>
<keyword evidence="10" id="KW-1185">Reference proteome</keyword>
<evidence type="ECO:0000256" key="5">
    <source>
        <dbReference type="ARBA" id="ARBA00022970"/>
    </source>
</evidence>
<protein>
    <submittedName>
        <fullName evidence="9">Uncharacterized protein</fullName>
    </submittedName>
</protein>
<evidence type="ECO:0000256" key="3">
    <source>
        <dbReference type="ARBA" id="ARBA00022448"/>
    </source>
</evidence>
<reference evidence="9 10" key="1">
    <citation type="journal article" date="2021" name="Commun. Biol.">
        <title>The genome of Shorea leprosula (Dipterocarpaceae) highlights the ecological relevance of drought in aseasonal tropical rainforests.</title>
        <authorList>
            <person name="Ng K.K.S."/>
            <person name="Kobayashi M.J."/>
            <person name="Fawcett J.A."/>
            <person name="Hatakeyama M."/>
            <person name="Paape T."/>
            <person name="Ng C.H."/>
            <person name="Ang C.C."/>
            <person name="Tnah L.H."/>
            <person name="Lee C.T."/>
            <person name="Nishiyama T."/>
            <person name="Sese J."/>
            <person name="O'Brien M.J."/>
            <person name="Copetti D."/>
            <person name="Mohd Noor M.I."/>
            <person name="Ong R.C."/>
            <person name="Putra M."/>
            <person name="Sireger I.Z."/>
            <person name="Indrioko S."/>
            <person name="Kosugi Y."/>
            <person name="Izuno A."/>
            <person name="Isagi Y."/>
            <person name="Lee S.L."/>
            <person name="Shimizu K.K."/>
        </authorList>
    </citation>
    <scope>NUCLEOTIDE SEQUENCE [LARGE SCALE GENOMIC DNA]</scope>
    <source>
        <strain evidence="9">214</strain>
    </source>
</reference>
<sequence>MTPTNSTSTEKQWNSPLPYLYGGLGLMLLLITVALAMLACSFRKRSLDSPDSHLQEEISAKSIRPLPDAELRIDMVVIMAGNNRPTYLATPVISDFEQV</sequence>
<dbReference type="PANTHER" id="PTHR33228:SF80">
    <property type="entry name" value="PROTEIN, PUTATIVE-RELATED"/>
    <property type="match status" value="1"/>
</dbReference>
<comment type="caution">
    <text evidence="9">The sequence shown here is derived from an EMBL/GenBank/DDBJ whole genome shotgun (WGS) entry which is preliminary data.</text>
</comment>
<keyword evidence="7 8" id="KW-0472">Membrane</keyword>
<organism evidence="9 10">
    <name type="scientific">Rubroshorea leprosula</name>
    <dbReference type="NCBI Taxonomy" id="152421"/>
    <lineage>
        <taxon>Eukaryota</taxon>
        <taxon>Viridiplantae</taxon>
        <taxon>Streptophyta</taxon>
        <taxon>Embryophyta</taxon>
        <taxon>Tracheophyta</taxon>
        <taxon>Spermatophyta</taxon>
        <taxon>Magnoliopsida</taxon>
        <taxon>eudicotyledons</taxon>
        <taxon>Gunneridae</taxon>
        <taxon>Pentapetalae</taxon>
        <taxon>rosids</taxon>
        <taxon>malvids</taxon>
        <taxon>Malvales</taxon>
        <taxon>Dipterocarpaceae</taxon>
        <taxon>Rubroshorea</taxon>
    </lineage>
</organism>
<keyword evidence="3" id="KW-0813">Transport</keyword>
<keyword evidence="6 8" id="KW-1133">Transmembrane helix</keyword>
<gene>
    <name evidence="9" type="ORF">SLEP1_g10609</name>
</gene>
<keyword evidence="4 8" id="KW-0812">Transmembrane</keyword>
<name>A0AAV5IJI2_9ROSI</name>
<evidence type="ECO:0000313" key="9">
    <source>
        <dbReference type="EMBL" id="GKU97465.1"/>
    </source>
</evidence>
<comment type="subcellular location">
    <subcellularLocation>
        <location evidence="1">Membrane</location>
        <topology evidence="1">Single-pass membrane protein</topology>
    </subcellularLocation>
</comment>
<dbReference type="GO" id="GO:0016020">
    <property type="term" value="C:membrane"/>
    <property type="evidence" value="ECO:0007669"/>
    <property type="project" value="UniProtKB-SubCell"/>
</dbReference>
<evidence type="ECO:0000256" key="8">
    <source>
        <dbReference type="SAM" id="Phobius"/>
    </source>
</evidence>
<dbReference type="GO" id="GO:0080143">
    <property type="term" value="P:regulation of amino acid export"/>
    <property type="evidence" value="ECO:0007669"/>
    <property type="project" value="InterPro"/>
</dbReference>
<evidence type="ECO:0000256" key="6">
    <source>
        <dbReference type="ARBA" id="ARBA00022989"/>
    </source>
</evidence>
<dbReference type="AlphaFoldDB" id="A0AAV5IJI2"/>
<evidence type="ECO:0000256" key="1">
    <source>
        <dbReference type="ARBA" id="ARBA00004167"/>
    </source>
</evidence>
<comment type="similarity">
    <text evidence="2">Belongs to the GLUTAMINE DUMPER 1 (TC 9.B.60) family.</text>
</comment>
<dbReference type="EMBL" id="BPVZ01000011">
    <property type="protein sequence ID" value="GKU97465.1"/>
    <property type="molecule type" value="Genomic_DNA"/>
</dbReference>
<keyword evidence="5" id="KW-0029">Amino-acid transport</keyword>
<dbReference type="GO" id="GO:0006865">
    <property type="term" value="P:amino acid transport"/>
    <property type="evidence" value="ECO:0007669"/>
    <property type="project" value="UniProtKB-KW"/>
</dbReference>
<evidence type="ECO:0000256" key="7">
    <source>
        <dbReference type="ARBA" id="ARBA00023136"/>
    </source>
</evidence>
<proteinExistence type="inferred from homology"/>
<dbReference type="PANTHER" id="PTHR33228">
    <property type="entry name" value="PROTEIN GLUTAMINE DUMPER 4-RELATED"/>
    <property type="match status" value="1"/>
</dbReference>
<accession>A0AAV5IJI2</accession>
<dbReference type="Proteomes" id="UP001054252">
    <property type="component" value="Unassembled WGS sequence"/>
</dbReference>
<evidence type="ECO:0000313" key="10">
    <source>
        <dbReference type="Proteomes" id="UP001054252"/>
    </source>
</evidence>